<name>A0A224Y4A2_9ACAR</name>
<organism evidence="2">
    <name type="scientific">Rhipicephalus zambeziensis</name>
    <dbReference type="NCBI Taxonomy" id="60191"/>
    <lineage>
        <taxon>Eukaryota</taxon>
        <taxon>Metazoa</taxon>
        <taxon>Ecdysozoa</taxon>
        <taxon>Arthropoda</taxon>
        <taxon>Chelicerata</taxon>
        <taxon>Arachnida</taxon>
        <taxon>Acari</taxon>
        <taxon>Parasitiformes</taxon>
        <taxon>Ixodida</taxon>
        <taxon>Ixodoidea</taxon>
        <taxon>Ixodidae</taxon>
        <taxon>Rhipicephalinae</taxon>
        <taxon>Rhipicephalus</taxon>
        <taxon>Rhipicephalus</taxon>
    </lineage>
</organism>
<dbReference type="EMBL" id="GFPF01001252">
    <property type="protein sequence ID" value="MAA12398.1"/>
    <property type="molecule type" value="Transcribed_RNA"/>
</dbReference>
<dbReference type="PANTHER" id="PTHR34094:SF1">
    <property type="entry name" value="PROTEIN FAM185A"/>
    <property type="match status" value="1"/>
</dbReference>
<proteinExistence type="predicted"/>
<dbReference type="AlphaFoldDB" id="A0A224Y4A2"/>
<dbReference type="Gene3D" id="2.160.20.120">
    <property type="match status" value="1"/>
</dbReference>
<reference evidence="2" key="1">
    <citation type="journal article" date="2017" name="Parasit. Vectors">
        <title>Sialotranscriptomics of Rhipicephalus zambeziensis reveals intricate expression profiles of secretory proteins and suggests tight temporal transcriptional regulation during blood-feeding.</title>
        <authorList>
            <person name="de Castro M.H."/>
            <person name="de Klerk D."/>
            <person name="Pienaar R."/>
            <person name="Rees D.J.G."/>
            <person name="Mans B.J."/>
        </authorList>
    </citation>
    <scope>NUCLEOTIDE SEQUENCE</scope>
    <source>
        <tissue evidence="2">Salivary glands</tissue>
    </source>
</reference>
<dbReference type="InterPro" id="IPR025164">
    <property type="entry name" value="Toastrack_DUF4097"/>
</dbReference>
<feature type="domain" description="DUF4097" evidence="1">
    <location>
        <begin position="177"/>
        <end position="317"/>
    </location>
</feature>
<evidence type="ECO:0000313" key="2">
    <source>
        <dbReference type="EMBL" id="MAA12398.1"/>
    </source>
</evidence>
<sequence>MSSPFPVSVARFLGVQLRRSRCRWWSRSASDDARTVVLDERRWGGRRAGTLLRVRLPCSAAISAVEDSAVVTATLMGARSGESPIALSLDGATLTVTGVDGQVADLLCRLRVPFMTSIDIELCGRAQATLENLVLDQCRVRTEGLGDIALSNVKADAVVLAVEDGSITAKGAVQGNLEVTSQGSGGFKAQRLLAKHLKVKTLAGQQHMSAVYAEKARLDSTEGIIDIGTLHSQDAVLTSQSGAIILGGLDGDQCSVTTGSGDVSVVVTHSQHLSVMTDSGNVTLSLSAPCKVAVDAPVVNSDFDDLLEGGVHSSTESQISAKSCSGSVIVKKQDWISSLNLGGGST</sequence>
<accession>A0A224Y4A2</accession>
<dbReference type="PANTHER" id="PTHR34094">
    <property type="match status" value="1"/>
</dbReference>
<protein>
    <submittedName>
        <fullName evidence="2">Protein containing DUF4097 domain</fullName>
    </submittedName>
</protein>
<evidence type="ECO:0000259" key="1">
    <source>
        <dbReference type="Pfam" id="PF13349"/>
    </source>
</evidence>
<dbReference type="Pfam" id="PF13349">
    <property type="entry name" value="DUF4097"/>
    <property type="match status" value="1"/>
</dbReference>